<sequence length="468" mass="48633">MKLYIDGEWVSGAGEQPVLDRWSGEQIGTVAVGTAEHAVLAVDAAERAMRLGLPVPERARVLGEAARLVARRAEEFARLVTAETGKPITAARGEVERAVQTLTWAAEETRRLAGEAVPLNAIESGAGTLALTVPEARGIAAAITPFNFPVNLVLHKIAPALAAGCAVVLKPSEKAVLAAGLLAEVFADAGLPAGWLNLVTGPPAEVVDAWLADSRVAVVTFTGSTRVGWELKARSPRKLHVLELGSNTAMVVTAGADLERAAAAAVTAALSNSGQACVSLQRLYVAREVADRLTAALSEAFKSVRHGDPHDPATMVGPLITPQATAALKASIDTAVAGGARLLAGGEVVAGVLTPTLLTDVDPDGALVCEEAFGPLLSVLPVDDLDEAIGAVNRSALALNTAVYTRDLGEAMRFAERAQAGTVLVNMPPSYRADHMPYAGVKDSGQGTEGVRYAIEELLHHKLVVLRS</sequence>
<evidence type="ECO:0000259" key="3">
    <source>
        <dbReference type="Pfam" id="PF00171"/>
    </source>
</evidence>
<accession>A0ABW7ARI5</accession>
<protein>
    <submittedName>
        <fullName evidence="4">Aldehyde dehydrogenase family protein</fullName>
    </submittedName>
</protein>
<evidence type="ECO:0000313" key="4">
    <source>
        <dbReference type="EMBL" id="MFG1710029.1"/>
    </source>
</evidence>
<gene>
    <name evidence="4" type="ORF">ACFLIM_43370</name>
</gene>
<dbReference type="Pfam" id="PF00171">
    <property type="entry name" value="Aldedh"/>
    <property type="match status" value="1"/>
</dbReference>
<dbReference type="Gene3D" id="3.40.605.10">
    <property type="entry name" value="Aldehyde Dehydrogenase, Chain A, domain 1"/>
    <property type="match status" value="1"/>
</dbReference>
<evidence type="ECO:0000313" key="5">
    <source>
        <dbReference type="Proteomes" id="UP001603978"/>
    </source>
</evidence>
<dbReference type="Gene3D" id="3.40.309.10">
    <property type="entry name" value="Aldehyde Dehydrogenase, Chain A, domain 2"/>
    <property type="match status" value="1"/>
</dbReference>
<evidence type="ECO:0000256" key="2">
    <source>
        <dbReference type="ARBA" id="ARBA00023002"/>
    </source>
</evidence>
<dbReference type="EMBL" id="JBICRM010000042">
    <property type="protein sequence ID" value="MFG1710029.1"/>
    <property type="molecule type" value="Genomic_DNA"/>
</dbReference>
<dbReference type="InterPro" id="IPR016161">
    <property type="entry name" value="Ald_DH/histidinol_DH"/>
</dbReference>
<dbReference type="Proteomes" id="UP001603978">
    <property type="component" value="Unassembled WGS sequence"/>
</dbReference>
<dbReference type="SUPFAM" id="SSF53720">
    <property type="entry name" value="ALDH-like"/>
    <property type="match status" value="1"/>
</dbReference>
<dbReference type="InterPro" id="IPR016163">
    <property type="entry name" value="Ald_DH_C"/>
</dbReference>
<dbReference type="PANTHER" id="PTHR42991:SF1">
    <property type="entry name" value="ALDEHYDE DEHYDROGENASE"/>
    <property type="match status" value="1"/>
</dbReference>
<keyword evidence="2" id="KW-0560">Oxidoreductase</keyword>
<reference evidence="4 5" key="1">
    <citation type="submission" date="2024-10" db="EMBL/GenBank/DDBJ databases">
        <authorList>
            <person name="Topkara A.R."/>
            <person name="Saygin H."/>
        </authorList>
    </citation>
    <scope>NUCLEOTIDE SEQUENCE [LARGE SCALE GENOMIC DNA]</scope>
    <source>
        <strain evidence="4 5">M3C6</strain>
    </source>
</reference>
<feature type="domain" description="Aldehyde dehydrogenase" evidence="3">
    <location>
        <begin position="9"/>
        <end position="464"/>
    </location>
</feature>
<evidence type="ECO:0000256" key="1">
    <source>
        <dbReference type="ARBA" id="ARBA00009986"/>
    </source>
</evidence>
<name>A0ABW7ARI5_9ACTN</name>
<dbReference type="RefSeq" id="WP_393175407.1">
    <property type="nucleotide sequence ID" value="NZ_JBICRM010000042.1"/>
</dbReference>
<dbReference type="InterPro" id="IPR015590">
    <property type="entry name" value="Aldehyde_DH_dom"/>
</dbReference>
<dbReference type="PANTHER" id="PTHR42991">
    <property type="entry name" value="ALDEHYDE DEHYDROGENASE"/>
    <property type="match status" value="1"/>
</dbReference>
<comment type="similarity">
    <text evidence="1">Belongs to the aldehyde dehydrogenase family.</text>
</comment>
<proteinExistence type="inferred from homology"/>
<organism evidence="4 5">
    <name type="scientific">Nonomuraea marmarensis</name>
    <dbReference type="NCBI Taxonomy" id="3351344"/>
    <lineage>
        <taxon>Bacteria</taxon>
        <taxon>Bacillati</taxon>
        <taxon>Actinomycetota</taxon>
        <taxon>Actinomycetes</taxon>
        <taxon>Streptosporangiales</taxon>
        <taxon>Streptosporangiaceae</taxon>
        <taxon>Nonomuraea</taxon>
    </lineage>
</organism>
<dbReference type="InterPro" id="IPR051020">
    <property type="entry name" value="ALDH-related_metabolic_enz"/>
</dbReference>
<comment type="caution">
    <text evidence="4">The sequence shown here is derived from an EMBL/GenBank/DDBJ whole genome shotgun (WGS) entry which is preliminary data.</text>
</comment>
<keyword evidence="5" id="KW-1185">Reference proteome</keyword>
<dbReference type="InterPro" id="IPR016162">
    <property type="entry name" value="Ald_DH_N"/>
</dbReference>